<evidence type="ECO:0000256" key="1">
    <source>
        <dbReference type="ARBA" id="ARBA00023002"/>
    </source>
</evidence>
<dbReference type="InterPro" id="IPR013121">
    <property type="entry name" value="Fe_red_NAD-bd_6"/>
</dbReference>
<keyword evidence="1" id="KW-0560">Oxidoreductase</keyword>
<evidence type="ECO:0000259" key="2">
    <source>
        <dbReference type="Pfam" id="PF08030"/>
    </source>
</evidence>
<comment type="caution">
    <text evidence="3">The sequence shown here is derived from an EMBL/GenBank/DDBJ whole genome shotgun (WGS) entry which is preliminary data.</text>
</comment>
<dbReference type="PANTHER" id="PTHR42815:SF2">
    <property type="entry name" value="FAD-BINDING, PUTATIVE (AFU_ORTHOLOGUE AFUA_6G07600)-RELATED"/>
    <property type="match status" value="1"/>
</dbReference>
<evidence type="ECO:0000313" key="4">
    <source>
        <dbReference type="Proteomes" id="UP000807353"/>
    </source>
</evidence>
<dbReference type="InterPro" id="IPR039261">
    <property type="entry name" value="FNR_nucleotide-bd"/>
</dbReference>
<name>A0A9P6CEA8_9AGAR</name>
<reference evidence="3" key="1">
    <citation type="submission" date="2020-11" db="EMBL/GenBank/DDBJ databases">
        <authorList>
            <consortium name="DOE Joint Genome Institute"/>
            <person name="Ahrendt S."/>
            <person name="Riley R."/>
            <person name="Andreopoulos W."/>
            <person name="Labutti K."/>
            <person name="Pangilinan J."/>
            <person name="Ruiz-Duenas F.J."/>
            <person name="Barrasa J.M."/>
            <person name="Sanchez-Garcia M."/>
            <person name="Camarero S."/>
            <person name="Miyauchi S."/>
            <person name="Serrano A."/>
            <person name="Linde D."/>
            <person name="Babiker R."/>
            <person name="Drula E."/>
            <person name="Ayuso-Fernandez I."/>
            <person name="Pacheco R."/>
            <person name="Padilla G."/>
            <person name="Ferreira P."/>
            <person name="Barriuso J."/>
            <person name="Kellner H."/>
            <person name="Castanera R."/>
            <person name="Alfaro M."/>
            <person name="Ramirez L."/>
            <person name="Pisabarro A.G."/>
            <person name="Kuo A."/>
            <person name="Tritt A."/>
            <person name="Lipzen A."/>
            <person name="He G."/>
            <person name="Yan M."/>
            <person name="Ng V."/>
            <person name="Cullen D."/>
            <person name="Martin F."/>
            <person name="Rosso M.-N."/>
            <person name="Henrissat B."/>
            <person name="Hibbett D."/>
            <person name="Martinez A.T."/>
            <person name="Grigoriev I.V."/>
        </authorList>
    </citation>
    <scope>NUCLEOTIDE SEQUENCE</scope>
    <source>
        <strain evidence="3">CBS 247.69</strain>
    </source>
</reference>
<keyword evidence="4" id="KW-1185">Reference proteome</keyword>
<feature type="domain" description="Ferric reductase NAD binding" evidence="2">
    <location>
        <begin position="200"/>
        <end position="257"/>
    </location>
</feature>
<dbReference type="Pfam" id="PF08030">
    <property type="entry name" value="NAD_binding_6"/>
    <property type="match status" value="1"/>
</dbReference>
<dbReference type="SUPFAM" id="SSF52343">
    <property type="entry name" value="Ferredoxin reductase-like, C-terminal NADP-linked domain"/>
    <property type="match status" value="1"/>
</dbReference>
<dbReference type="GO" id="GO:0016491">
    <property type="term" value="F:oxidoreductase activity"/>
    <property type="evidence" value="ECO:0007669"/>
    <property type="project" value="UniProtKB-KW"/>
</dbReference>
<protein>
    <recommendedName>
        <fullName evidence="2">Ferric reductase NAD binding domain-containing protein</fullName>
    </recommendedName>
</protein>
<organism evidence="3 4">
    <name type="scientific">Collybia nuda</name>
    <dbReference type="NCBI Taxonomy" id="64659"/>
    <lineage>
        <taxon>Eukaryota</taxon>
        <taxon>Fungi</taxon>
        <taxon>Dikarya</taxon>
        <taxon>Basidiomycota</taxon>
        <taxon>Agaricomycotina</taxon>
        <taxon>Agaricomycetes</taxon>
        <taxon>Agaricomycetidae</taxon>
        <taxon>Agaricales</taxon>
        <taxon>Tricholomatineae</taxon>
        <taxon>Clitocybaceae</taxon>
        <taxon>Collybia</taxon>
    </lineage>
</organism>
<dbReference type="OrthoDB" id="436496at2759"/>
<dbReference type="EMBL" id="MU150326">
    <property type="protein sequence ID" value="KAF9458980.1"/>
    <property type="molecule type" value="Genomic_DNA"/>
</dbReference>
<dbReference type="PANTHER" id="PTHR42815">
    <property type="entry name" value="FAD-BINDING, PUTATIVE (AFU_ORTHOLOGUE AFUA_6G07600)-RELATED"/>
    <property type="match status" value="1"/>
</dbReference>
<accession>A0A9P6CEA8</accession>
<dbReference type="AlphaFoldDB" id="A0A9P6CEA8"/>
<sequence length="346" mass="37500">MPSMNVLTTIYVTGYALVQDALTVRETPGSTLVERSPYSPPVRYLAEEKPPENSYDDVTVSLVRARIHSGNLVTLTFKASREVQINPSQNIVLDLTSFLRGHSHTLVDWTEDESTVNDDCVRTWTVSIPPTAASPCLFSITMRTITGGLITPILYKIASRYAQDGESADLASLKVTAPLRGIGGTLPVPEPIAACDGGRSLLWIAGGIGLTPFLSLTRHVARHVSRTFGVWDIALVLSTREPDVMLRLIADALNALPATTAPPDLSYVLHIFSPVSPKSVDALPAFVTVHQHLGRIGDDGEVFTGVGAKDREVQICGPLPFVQNAMKALECAGVDPEQVKRERFTY</sequence>
<gene>
    <name evidence="3" type="ORF">BDZ94DRAFT_1269323</name>
</gene>
<evidence type="ECO:0000313" key="3">
    <source>
        <dbReference type="EMBL" id="KAF9458980.1"/>
    </source>
</evidence>
<proteinExistence type="predicted"/>
<dbReference type="Proteomes" id="UP000807353">
    <property type="component" value="Unassembled WGS sequence"/>
</dbReference>
<dbReference type="Gene3D" id="3.40.50.80">
    <property type="entry name" value="Nucleotide-binding domain of ferredoxin-NADP reductase (FNR) module"/>
    <property type="match status" value="1"/>
</dbReference>